<accession>A0A1Y6BCD4</accession>
<keyword evidence="2" id="KW-0812">Transmembrane</keyword>
<proteinExistence type="predicted"/>
<dbReference type="RefSeq" id="WP_143477747.1">
    <property type="nucleotide sequence ID" value="NZ_FXAG01000003.1"/>
</dbReference>
<sequence>MAALLILIIFTSGYTFIQQYPLARYKQSRLSGQEAYSHIGIYGVLFALSAWLIVLFAGRTLSAHGYYLLPPGKNSGTIFSQHWTEKNVSLGIWVTLSHLLPFILGRAISFIPNTGIKLVALAYSDSFNSLLLESTADFRPIQVTLSSRKTYVGIAMSQIMRDDFTKDEYFEVLPLLSGYRDKDTLELKIISDYEKFYQSLAETGKEGKDEEKGVELDTFKVVVPVSEVKSAAFFRPKAHQAISLSEEDKEEKIPHVPFRKRMHKK</sequence>
<protein>
    <submittedName>
        <fullName evidence="3">Heat-inducible transcription repressor HrcA</fullName>
    </submittedName>
</protein>
<evidence type="ECO:0000313" key="3">
    <source>
        <dbReference type="EMBL" id="SMF03998.1"/>
    </source>
</evidence>
<name>A0A1Y6BCD4_9NEIS</name>
<gene>
    <name evidence="3" type="ORF">SAMN02745746_00916</name>
</gene>
<reference evidence="4" key="1">
    <citation type="submission" date="2017-04" db="EMBL/GenBank/DDBJ databases">
        <authorList>
            <person name="Varghese N."/>
            <person name="Submissions S."/>
        </authorList>
    </citation>
    <scope>NUCLEOTIDE SEQUENCE [LARGE SCALE GENOMIC DNA]</scope>
    <source>
        <strain evidence="4">DSM 22618</strain>
    </source>
</reference>
<organism evidence="3 4">
    <name type="scientific">Pseudogulbenkiania subflava DSM 22618</name>
    <dbReference type="NCBI Taxonomy" id="1123014"/>
    <lineage>
        <taxon>Bacteria</taxon>
        <taxon>Pseudomonadati</taxon>
        <taxon>Pseudomonadota</taxon>
        <taxon>Betaproteobacteria</taxon>
        <taxon>Neisseriales</taxon>
        <taxon>Chromobacteriaceae</taxon>
        <taxon>Pseudogulbenkiania</taxon>
    </lineage>
</organism>
<dbReference type="Proteomes" id="UP000192920">
    <property type="component" value="Unassembled WGS sequence"/>
</dbReference>
<feature type="transmembrane region" description="Helical" evidence="2">
    <location>
        <begin position="39"/>
        <end position="58"/>
    </location>
</feature>
<dbReference type="EMBL" id="FXAG01000003">
    <property type="protein sequence ID" value="SMF03998.1"/>
    <property type="molecule type" value="Genomic_DNA"/>
</dbReference>
<evidence type="ECO:0000256" key="2">
    <source>
        <dbReference type="SAM" id="Phobius"/>
    </source>
</evidence>
<feature type="region of interest" description="Disordered" evidence="1">
    <location>
        <begin position="245"/>
        <end position="265"/>
    </location>
</feature>
<evidence type="ECO:0000256" key="1">
    <source>
        <dbReference type="SAM" id="MobiDB-lite"/>
    </source>
</evidence>
<evidence type="ECO:0000313" key="4">
    <source>
        <dbReference type="Proteomes" id="UP000192920"/>
    </source>
</evidence>
<keyword evidence="2" id="KW-0472">Membrane</keyword>
<keyword evidence="4" id="KW-1185">Reference proteome</keyword>
<keyword evidence="2" id="KW-1133">Transmembrane helix</keyword>
<dbReference type="AlphaFoldDB" id="A0A1Y6BCD4"/>